<dbReference type="GO" id="GO:0016740">
    <property type="term" value="F:transferase activity"/>
    <property type="evidence" value="ECO:0007669"/>
    <property type="project" value="UniProtKB-KW"/>
</dbReference>
<dbReference type="EMBL" id="SWBR01000003">
    <property type="protein sequence ID" value="TKC07990.1"/>
    <property type="molecule type" value="Genomic_DNA"/>
</dbReference>
<name>A0A4U1CK34_9SPHI</name>
<dbReference type="AlphaFoldDB" id="A0A4U1CK34"/>
<keyword evidence="1" id="KW-0808">Transferase</keyword>
<comment type="caution">
    <text evidence="1">The sequence shown here is derived from an EMBL/GenBank/DDBJ whole genome shotgun (WGS) entry which is preliminary data.</text>
</comment>
<dbReference type="InterPro" id="IPR052523">
    <property type="entry name" value="Trichothecene_AcTrans"/>
</dbReference>
<dbReference type="RefSeq" id="WP_136841511.1">
    <property type="nucleotide sequence ID" value="NZ_SWBR01000003.1"/>
</dbReference>
<evidence type="ECO:0000313" key="1">
    <source>
        <dbReference type="EMBL" id="TKC07990.1"/>
    </source>
</evidence>
<accession>A0A4U1CK34</accession>
<dbReference type="SUPFAM" id="SSF55729">
    <property type="entry name" value="Acyl-CoA N-acyltransferases (Nat)"/>
    <property type="match status" value="1"/>
</dbReference>
<organism evidence="1 2">
    <name type="scientific">Pedobacter polaris</name>
    <dbReference type="NCBI Taxonomy" id="2571273"/>
    <lineage>
        <taxon>Bacteria</taxon>
        <taxon>Pseudomonadati</taxon>
        <taxon>Bacteroidota</taxon>
        <taxon>Sphingobacteriia</taxon>
        <taxon>Sphingobacteriales</taxon>
        <taxon>Sphingobacteriaceae</taxon>
        <taxon>Pedobacter</taxon>
    </lineage>
</organism>
<dbReference type="OrthoDB" id="1452841at2"/>
<protein>
    <submittedName>
        <fullName evidence="1">GNAT family N-acetyltransferase</fullName>
    </submittedName>
</protein>
<keyword evidence="2" id="KW-1185">Reference proteome</keyword>
<dbReference type="PANTHER" id="PTHR42791">
    <property type="entry name" value="GNAT FAMILY ACETYLTRANSFERASE"/>
    <property type="match status" value="1"/>
</dbReference>
<dbReference type="InterPro" id="IPR016181">
    <property type="entry name" value="Acyl_CoA_acyltransferase"/>
</dbReference>
<evidence type="ECO:0000313" key="2">
    <source>
        <dbReference type="Proteomes" id="UP000309488"/>
    </source>
</evidence>
<proteinExistence type="predicted"/>
<sequence>MKIAQRKDRVVVIDILAQSFSNNLSVNYIIKQDYKRELRINALMQYSFDICFEFGRIYLSDDYKGCALVIYPHLKKNNLKAIWLDIKLIFKSIGIWRINSALKRENLIKSKYPNSEFTYLWFIGVKDADQKKGIGSNLLRQIIEDSDMNGLDILLETSTLINVPWYESFDFRTYNTILFDYTLFMLKRPHR</sequence>
<dbReference type="Gene3D" id="3.40.630.30">
    <property type="match status" value="1"/>
</dbReference>
<gene>
    <name evidence="1" type="ORF">FA048_12560</name>
</gene>
<dbReference type="Proteomes" id="UP000309488">
    <property type="component" value="Unassembled WGS sequence"/>
</dbReference>
<dbReference type="PANTHER" id="PTHR42791:SF1">
    <property type="entry name" value="N-ACETYLTRANSFERASE DOMAIN-CONTAINING PROTEIN"/>
    <property type="match status" value="1"/>
</dbReference>
<reference evidence="1 2" key="1">
    <citation type="submission" date="2019-04" db="EMBL/GenBank/DDBJ databases">
        <title>Pedobacter sp. RP-3-22 sp. nov., isolated from Arctic soil.</title>
        <authorList>
            <person name="Dahal R.H."/>
            <person name="Kim D.-U."/>
        </authorList>
    </citation>
    <scope>NUCLEOTIDE SEQUENCE [LARGE SCALE GENOMIC DNA]</scope>
    <source>
        <strain evidence="1 2">RP-3-22</strain>
    </source>
</reference>